<feature type="compositionally biased region" description="Polar residues" evidence="5">
    <location>
        <begin position="2235"/>
        <end position="2245"/>
    </location>
</feature>
<dbReference type="OrthoDB" id="445552at2759"/>
<dbReference type="SUPFAM" id="SSF57850">
    <property type="entry name" value="RING/U-box"/>
    <property type="match status" value="1"/>
</dbReference>
<feature type="compositionally biased region" description="Low complexity" evidence="5">
    <location>
        <begin position="2248"/>
        <end position="2262"/>
    </location>
</feature>
<evidence type="ECO:0000259" key="7">
    <source>
        <dbReference type="PROSITE" id="PS50235"/>
    </source>
</evidence>
<dbReference type="PROSITE" id="PS50235">
    <property type="entry name" value="USP_3"/>
    <property type="match status" value="1"/>
</dbReference>
<dbReference type="InterPro" id="IPR001394">
    <property type="entry name" value="Peptidase_C19_UCH"/>
</dbReference>
<evidence type="ECO:0000313" key="11">
    <source>
        <dbReference type="Proteomes" id="UP001152797"/>
    </source>
</evidence>
<dbReference type="EMBL" id="CAMXCT020000280">
    <property type="protein sequence ID" value="CAL1129941.1"/>
    <property type="molecule type" value="Genomic_DNA"/>
</dbReference>
<evidence type="ECO:0000256" key="4">
    <source>
        <dbReference type="PROSITE-ProRule" id="PRU00175"/>
    </source>
</evidence>
<feature type="compositionally biased region" description="Basic and acidic residues" evidence="5">
    <location>
        <begin position="2066"/>
        <end position="2080"/>
    </location>
</feature>
<feature type="domain" description="RING-type" evidence="6">
    <location>
        <begin position="2399"/>
        <end position="2441"/>
    </location>
</feature>
<dbReference type="Pfam" id="PF00443">
    <property type="entry name" value="UCH"/>
    <property type="match status" value="1"/>
</dbReference>
<name>A0A9P1FHU7_9DINO</name>
<sequence length="2686" mass="298075">MSAVSRIDVRQNDRGLQTCFDAANVQSTWAATFCKLHKLETLDDFVYLMDSKDWEQNLKDLLNASSDLKDNRLILARFKAAYESGVSAIKASQATQKVEDSVDTVLPESTLQAITKDFARRYGVVLDPHLDPSDSLRSRVYKEFRRQTMTVLETRRIKSMMHIAEDESVVITTAIEYYFALRTLCNAWAWAGNFEATDFDDTKHVASNRRRSRLAKPHLTTGKRTLNRDSADPPPVSLSARLAAAKPVMPQIVHVDAVEKVQVRDLREFLRRRKVRGILVGGGSPCQANSSLNAGRRGLGDLRSLQPQVLARLVEDLSQEPLCQGLEIIAFLENVHSMPLPVLKQYCRWMKSNPVSVNAASCGWTQRLRLFWLCSRRRGLEPNIPPPDAWQWAPCPTSHGIPELVYSGAKAIPARLQCDDGFAPMIDPTQVMKNSGKGAMHTFTREFYHPNDRVKQVSPAAASRFDEDLRRFPPGAYEEHSLLWQKEQWRQPSPTERAQLLGVPPAAVEAVTGTPDEKRQGRNSLLGNGFHIPSLLAILCLLPALLEAKMIPQPTLPDHGLHERLVGTIWEPGRLQSFPDILDGPAVVARMQGMFASIVVTNDVWALTAQRLDACQLHQLQAFASWRRLRGEDWCQLGPTPVFGRARSRVFAGLSGQRYAPDTSKGLDHLLPPGLGPEAHMAAAQALPSPFAPQPWPGPDVESVIETIWIWRECLPLLAQRQRNILRSIHRALQPLDQALRPHRCLAASKVAVQKNPAFVACLTALLRWPADKSDPETWMGDPAQADLERLLLSRPPRLARDILDITEAEMQKGFCGPLRSKLQMDREYGPGGWRFLERFLVVQPDGKKRVIDNGRKSGHNVHTQMHETISTVTVDFVATVARMLCDRMQAPVEHISDKYPWCAMRLGTDDLPDAYRGLPVRDSHLCYSNIAIFVPQVGWRFTTLYGLAYGLEAAVVAFNRFPQLGVAIARRCLLSCCAAYFDDELSVEFIRDACISQRGLKMVFEYMGAPPQPAKCFMPSYNRHYLGTSVHVGDALTLGVVRFQPKTSTQWKVLARLQHAVDTQSLDRDTAGKLRGDLNWMWSMCAGHIGRIAGPVFTAKQSSESPHLDNMQVVTLQLLIDIVKHAPPRDIVVAGPPQPVVRVYSDASFEQGVLRLGWIIFHPDHPPTGGTCIVPQSTLDSWKTRKQQIYPGEALSALVVPRLHPHLFLAADVLWFIDNEAAVASLIRASSLQPDVHLICLLAHAWIFRQGTRIWYEWIDSASNPSDGLSRDGIHDVWTLQQGEPSMSAPNDFRTGVFNSTVYRDKVMKDSTRFVLGGNNATVETQKCGQLRVDDGDLDLCDHDPVALEVCLNFDFLEALGATLGSFAQILGAMQILGEQSLRAQEEGRVGRSVARSTPTTKDRRTAVSPFRSLPELHPHEVELRVAVKDLSRDVAPEKFRSKAKSVGGFVFGLLVFPQGTKSAPEHARKNRPGKKDDDKDKDKDKDKKDEKDDEKSKVNRTKKEKEKVKAALLKEVPKEKDKDADKDDAKKDKKDTRWISAFVEARPTEDYPAHWFFEDVQFLVSLINFQDLKKSIVKHDKHTFSPVESSDGKAIDRGWHDFVHCDEVTLRTSGFVDSKDDTVCFRASVYLAGAMKVNSKTKSRYMSLGKIDPAVNEKVPRYLNSLVQVWYHLGLFRNAIYSASITGPGQKKTSVLPALREVFVRLQHRTLAASCSPLCSAFGRKTWSKMCKADADSFCTEIFQSLQAEFIPSAEVLKAEEAGAKAAGKAKAKAKAIPRVVEVPLENRALWETIQEMFEFEVEWIAQAIDGGDFSDSHIYQGPCFTLVVRGFTCLEDTLDHYFSPRIIEDGSGLRVKTMRKFRRMPNVLQWCLKRGDYDCGTGLSGVTETFLSFPRQIDMGKYSEGAGLYHLYAIMVECDDHFLSYIRPEMEGDRGQWYRFDERESSCAVSNATAVDSSFGGEEWLCVNYLYGPSAVLKRPRESRASMLIYAKDDMLRTLLREPRLPKLCPELHMPLQREMPQAGSVELEAANRAEAELLEVVDAELLAEVRKKKAKQKKKQKEKQIKERKNQARTEETEATEATNEKDEAESEEEEEEEEKPAKVDLQEVEARAMNTPTEFDEEGFEENLRAARGKKARGAAKAKAGPAPAESNNKNKKKESQAYPAYPSPGLPAAPQPAPVTPMVATASAKEPVVDDNKSASEGRRSPRSSDAGSTAGSVAKGALRGEQKSGGQQVKTLTPSEGGAPNAPNATGGTPNLGNAAANGPRPNGTAPARVNGVPASAQSKPARAEPKAREQPQPGPAATPAAAQPLVQATHAAQAAQGAQAAQARPPAIAHAASISSVATTAEMGEGTERHHPSSSSRSLPKDDGVKIYPEQLIAGENLMDDYAQFICAICKLVARHPVMMRSCVHIFCDSCFRQYVNETRPNVCCPTCQQAVKKDDVVKLESATGAGLALLHRLYSGMKVRCVYHPETGEVDSPEVAKAKRNRLSCKWSGALLDFTVHLGNCQVHAAVCEPRGNPGRGLSDGGLASASAPREAREAREARSLRGICVVTEPYQVATPGTLSVQRGMHVWVNDVGEHHAEWAWGQLYQDFQTVSDPAWVPRCVLKQALYWVRGPFDREGQPAAQTSYLHLWGSEVVTVENFNNGWTYGTKMAGPHYNQPEESGWYPQACIGNPLE</sequence>
<keyword evidence="10" id="KW-0378">Hydrolase</keyword>
<dbReference type="Gene3D" id="3.30.40.10">
    <property type="entry name" value="Zinc/RING finger domain, C3HC4 (zinc finger)"/>
    <property type="match status" value="1"/>
</dbReference>
<evidence type="ECO:0000313" key="10">
    <source>
        <dbReference type="EMBL" id="CAL4763878.1"/>
    </source>
</evidence>
<feature type="compositionally biased region" description="Acidic residues" evidence="5">
    <location>
        <begin position="2091"/>
        <end position="2103"/>
    </location>
</feature>
<feature type="compositionally biased region" description="Basic and acidic residues" evidence="5">
    <location>
        <begin position="1517"/>
        <end position="1532"/>
    </location>
</feature>
<keyword evidence="10" id="KW-0645">Protease</keyword>
<evidence type="ECO:0000256" key="3">
    <source>
        <dbReference type="ARBA" id="ARBA00022833"/>
    </source>
</evidence>
<feature type="compositionally biased region" description="Basic residues" evidence="5">
    <location>
        <begin position="2056"/>
        <end position="2065"/>
    </location>
</feature>
<dbReference type="InterPro" id="IPR013083">
    <property type="entry name" value="Znf_RING/FYVE/PHD"/>
</dbReference>
<feature type="compositionally biased region" description="Pro residues" evidence="5">
    <location>
        <begin position="2171"/>
        <end position="2185"/>
    </location>
</feature>
<feature type="compositionally biased region" description="Basic residues" evidence="5">
    <location>
        <begin position="2136"/>
        <end position="2145"/>
    </location>
</feature>
<feature type="region of interest" description="Disordered" evidence="5">
    <location>
        <begin position="205"/>
        <end position="235"/>
    </location>
</feature>
<dbReference type="PANTHER" id="PTHR24006">
    <property type="entry name" value="UBIQUITIN CARBOXYL-TERMINAL HYDROLASE"/>
    <property type="match status" value="1"/>
</dbReference>
<dbReference type="Gene3D" id="3.90.70.10">
    <property type="entry name" value="Cysteine proteinases"/>
    <property type="match status" value="1"/>
</dbReference>
<dbReference type="GO" id="GO:0006508">
    <property type="term" value="P:proteolysis"/>
    <property type="evidence" value="ECO:0007669"/>
    <property type="project" value="UniProtKB-KW"/>
</dbReference>
<evidence type="ECO:0000313" key="8">
    <source>
        <dbReference type="EMBL" id="CAI3976566.1"/>
    </source>
</evidence>
<feature type="domain" description="USP" evidence="7">
    <location>
        <begin position="1654"/>
        <end position="1996"/>
    </location>
</feature>
<feature type="compositionally biased region" description="Basic and acidic residues" evidence="5">
    <location>
        <begin position="2197"/>
        <end position="2210"/>
    </location>
</feature>
<dbReference type="InterPro" id="IPR001841">
    <property type="entry name" value="Znf_RING"/>
</dbReference>
<comment type="caution">
    <text evidence="8">The sequence shown here is derived from an EMBL/GenBank/DDBJ whole genome shotgun (WGS) entry which is preliminary data.</text>
</comment>
<dbReference type="EMBL" id="CAMXCT030000280">
    <property type="protein sequence ID" value="CAL4763878.1"/>
    <property type="molecule type" value="Genomic_DNA"/>
</dbReference>
<evidence type="ECO:0000259" key="6">
    <source>
        <dbReference type="PROSITE" id="PS50089"/>
    </source>
</evidence>
<dbReference type="EMBL" id="CAMXCT010000280">
    <property type="protein sequence ID" value="CAI3976566.1"/>
    <property type="molecule type" value="Genomic_DNA"/>
</dbReference>
<dbReference type="GO" id="GO:0005634">
    <property type="term" value="C:nucleus"/>
    <property type="evidence" value="ECO:0007669"/>
    <property type="project" value="TreeGrafter"/>
</dbReference>
<evidence type="ECO:0000256" key="2">
    <source>
        <dbReference type="ARBA" id="ARBA00022771"/>
    </source>
</evidence>
<proteinExistence type="predicted"/>
<reference evidence="8" key="1">
    <citation type="submission" date="2022-10" db="EMBL/GenBank/DDBJ databases">
        <authorList>
            <person name="Chen Y."/>
            <person name="Dougan E. K."/>
            <person name="Chan C."/>
            <person name="Rhodes N."/>
            <person name="Thang M."/>
        </authorList>
    </citation>
    <scope>NUCLEOTIDE SEQUENCE</scope>
</reference>
<feature type="region of interest" description="Disordered" evidence="5">
    <location>
        <begin position="1463"/>
        <end position="1532"/>
    </location>
</feature>
<feature type="region of interest" description="Disordered" evidence="5">
    <location>
        <begin position="1389"/>
        <end position="1411"/>
    </location>
</feature>
<dbReference type="InterPro" id="IPR050164">
    <property type="entry name" value="Peptidase_C19"/>
</dbReference>
<dbReference type="CDD" id="cd16620">
    <property type="entry name" value="vRING-HC-C4C4_RBBP6"/>
    <property type="match status" value="1"/>
</dbReference>
<dbReference type="GO" id="GO:0008270">
    <property type="term" value="F:zinc ion binding"/>
    <property type="evidence" value="ECO:0007669"/>
    <property type="project" value="UniProtKB-KW"/>
</dbReference>
<protein>
    <submittedName>
        <fullName evidence="10">Ubiquitin C-terminal hydrolase 13 (Deubiquitinating enzyme 13) (AtUBP13) (Ubiquitin thioesterase 13) (Ubiquitin-specific-processing protease 13)</fullName>
    </submittedName>
</protein>
<evidence type="ECO:0000313" key="9">
    <source>
        <dbReference type="EMBL" id="CAL1129941.1"/>
    </source>
</evidence>
<accession>A0A9P1FHU7</accession>
<dbReference type="Gene3D" id="3.40.50.150">
    <property type="entry name" value="Vaccinia Virus protein VP39"/>
    <property type="match status" value="1"/>
</dbReference>
<feature type="region of interest" description="Disordered" evidence="5">
    <location>
        <begin position="2056"/>
        <end position="2341"/>
    </location>
</feature>
<dbReference type="GO" id="GO:0005829">
    <property type="term" value="C:cytosol"/>
    <property type="evidence" value="ECO:0007669"/>
    <property type="project" value="TreeGrafter"/>
</dbReference>
<feature type="compositionally biased region" description="Basic and acidic residues" evidence="5">
    <location>
        <begin position="2104"/>
        <end position="2115"/>
    </location>
</feature>
<dbReference type="Gene3D" id="2.60.210.10">
    <property type="entry name" value="Apoptosis, Tumor Necrosis Factor Receptor Associated Protein 2, Chain A"/>
    <property type="match status" value="1"/>
</dbReference>
<dbReference type="Pfam" id="PF00097">
    <property type="entry name" value="zf-C3HC4"/>
    <property type="match status" value="1"/>
</dbReference>
<evidence type="ECO:0000256" key="1">
    <source>
        <dbReference type="ARBA" id="ARBA00022723"/>
    </source>
</evidence>
<gene>
    <name evidence="8" type="ORF">C1SCF055_LOCUS4775</name>
</gene>
<dbReference type="SUPFAM" id="SSF53335">
    <property type="entry name" value="S-adenosyl-L-methionine-dependent methyltransferases"/>
    <property type="match status" value="1"/>
</dbReference>
<dbReference type="InterPro" id="IPR029063">
    <property type="entry name" value="SAM-dependent_MTases_sf"/>
</dbReference>
<organism evidence="8">
    <name type="scientific">Cladocopium goreaui</name>
    <dbReference type="NCBI Taxonomy" id="2562237"/>
    <lineage>
        <taxon>Eukaryota</taxon>
        <taxon>Sar</taxon>
        <taxon>Alveolata</taxon>
        <taxon>Dinophyceae</taxon>
        <taxon>Suessiales</taxon>
        <taxon>Symbiodiniaceae</taxon>
        <taxon>Cladocopium</taxon>
    </lineage>
</organism>
<dbReference type="SUPFAM" id="SSF54001">
    <property type="entry name" value="Cysteine proteinases"/>
    <property type="match status" value="1"/>
</dbReference>
<evidence type="ECO:0000256" key="5">
    <source>
        <dbReference type="SAM" id="MobiDB-lite"/>
    </source>
</evidence>
<feature type="compositionally biased region" description="Basic residues" evidence="5">
    <location>
        <begin position="206"/>
        <end position="216"/>
    </location>
</feature>
<dbReference type="Proteomes" id="UP001152797">
    <property type="component" value="Unassembled WGS sequence"/>
</dbReference>
<feature type="compositionally biased region" description="Basic and acidic residues" evidence="5">
    <location>
        <begin position="1465"/>
        <end position="1511"/>
    </location>
</feature>
<feature type="compositionally biased region" description="Low complexity" evidence="5">
    <location>
        <begin position="2307"/>
        <end position="2341"/>
    </location>
</feature>
<dbReference type="InterPro" id="IPR008974">
    <property type="entry name" value="TRAF-like"/>
</dbReference>
<dbReference type="PROSITE" id="PS50089">
    <property type="entry name" value="ZF_RING_2"/>
    <property type="match status" value="1"/>
</dbReference>
<dbReference type="GO" id="GO:0004843">
    <property type="term" value="F:cysteine-type deubiquitinase activity"/>
    <property type="evidence" value="ECO:0007669"/>
    <property type="project" value="InterPro"/>
</dbReference>
<keyword evidence="11" id="KW-1185">Reference proteome</keyword>
<keyword evidence="3" id="KW-0862">Zinc</keyword>
<dbReference type="InterPro" id="IPR038765">
    <property type="entry name" value="Papain-like_cys_pep_sf"/>
</dbReference>
<dbReference type="InterPro" id="IPR028889">
    <property type="entry name" value="USP"/>
</dbReference>
<keyword evidence="2 4" id="KW-0863">Zinc-finger</keyword>
<keyword evidence="1" id="KW-0479">Metal-binding</keyword>
<dbReference type="GO" id="GO:0016579">
    <property type="term" value="P:protein deubiquitination"/>
    <property type="evidence" value="ECO:0007669"/>
    <property type="project" value="InterPro"/>
</dbReference>
<feature type="region of interest" description="Disordered" evidence="5">
    <location>
        <begin position="2354"/>
        <end position="2375"/>
    </location>
</feature>
<reference evidence="9" key="2">
    <citation type="submission" date="2024-04" db="EMBL/GenBank/DDBJ databases">
        <authorList>
            <person name="Chen Y."/>
            <person name="Shah S."/>
            <person name="Dougan E. K."/>
            <person name="Thang M."/>
            <person name="Chan C."/>
        </authorList>
    </citation>
    <scope>NUCLEOTIDE SEQUENCE [LARGE SCALE GENOMIC DNA]</scope>
</reference>
<dbReference type="InterPro" id="IPR018957">
    <property type="entry name" value="Znf_C3HC4_RING-type"/>
</dbReference>